<evidence type="ECO:0000313" key="4">
    <source>
        <dbReference type="Proteomes" id="UP001386955"/>
    </source>
</evidence>
<accession>A0AAN9SF24</accession>
<feature type="compositionally biased region" description="Low complexity" evidence="1">
    <location>
        <begin position="265"/>
        <end position="275"/>
    </location>
</feature>
<organism evidence="3 4">
    <name type="scientific">Psophocarpus tetragonolobus</name>
    <name type="common">Winged bean</name>
    <name type="synonym">Dolichos tetragonolobus</name>
    <dbReference type="NCBI Taxonomy" id="3891"/>
    <lineage>
        <taxon>Eukaryota</taxon>
        <taxon>Viridiplantae</taxon>
        <taxon>Streptophyta</taxon>
        <taxon>Embryophyta</taxon>
        <taxon>Tracheophyta</taxon>
        <taxon>Spermatophyta</taxon>
        <taxon>Magnoliopsida</taxon>
        <taxon>eudicotyledons</taxon>
        <taxon>Gunneridae</taxon>
        <taxon>Pentapetalae</taxon>
        <taxon>rosids</taxon>
        <taxon>fabids</taxon>
        <taxon>Fabales</taxon>
        <taxon>Fabaceae</taxon>
        <taxon>Papilionoideae</taxon>
        <taxon>50 kb inversion clade</taxon>
        <taxon>NPAAA clade</taxon>
        <taxon>indigoferoid/millettioid clade</taxon>
        <taxon>Phaseoleae</taxon>
        <taxon>Psophocarpus</taxon>
    </lineage>
</organism>
<reference evidence="3 4" key="1">
    <citation type="submission" date="2024-01" db="EMBL/GenBank/DDBJ databases">
        <title>The genomes of 5 underutilized Papilionoideae crops provide insights into root nodulation and disease resistanc.</title>
        <authorList>
            <person name="Jiang F."/>
        </authorList>
    </citation>
    <scope>NUCLEOTIDE SEQUENCE [LARGE SCALE GENOMIC DNA]</scope>
    <source>
        <strain evidence="3">DUOXIRENSHENG_FW03</strain>
        <tissue evidence="3">Leaves</tissue>
    </source>
</reference>
<gene>
    <name evidence="3" type="ORF">VNO78_15466</name>
</gene>
<feature type="transmembrane region" description="Helical" evidence="2">
    <location>
        <begin position="289"/>
        <end position="312"/>
    </location>
</feature>
<dbReference type="Proteomes" id="UP001386955">
    <property type="component" value="Unassembled WGS sequence"/>
</dbReference>
<feature type="region of interest" description="Disordered" evidence="1">
    <location>
        <begin position="259"/>
        <end position="284"/>
    </location>
</feature>
<keyword evidence="2" id="KW-0812">Transmembrane</keyword>
<keyword evidence="2" id="KW-1133">Transmembrane helix</keyword>
<sequence length="363" mass="39525">MFSIQLFISDILPRGITRYKENHRAEFQNFPKATMELLPSLVMMFVIVLCFESLPSARAQSTSPPGSSSPREEAKALDAVLQQYAYRALVNPKTGIIYNATNLPSNLTGIEVAALRLRSGSLRRKGFQTYNEFEIPKGLIGSPYVERLVLMYQNLGNWSTRYYPLPNYTYLAPMLGLLAYDGSNLSASNLSELDIDASDGPILVKFRDVKQAPHGAVAKCVWFDLLGSSNFSNVTGGNTCSTSHQGHFSIVAKSTATLAPPPAPAGAAPKRGPTPSSQGEGEKGNNKKVWIIVASVVGGLALLVLLSLLVLWMSKYKQKKKMQQMERAAEVGEPLQMASIGDTKAPAATVTRTQPTLEHEYAP</sequence>
<keyword evidence="4" id="KW-1185">Reference proteome</keyword>
<keyword evidence="2" id="KW-0472">Membrane</keyword>
<comment type="caution">
    <text evidence="3">The sequence shown here is derived from an EMBL/GenBank/DDBJ whole genome shotgun (WGS) entry which is preliminary data.</text>
</comment>
<feature type="region of interest" description="Disordered" evidence="1">
    <location>
        <begin position="336"/>
        <end position="363"/>
    </location>
</feature>
<name>A0AAN9SF24_PSOTE</name>
<dbReference type="GO" id="GO:0016020">
    <property type="term" value="C:membrane"/>
    <property type="evidence" value="ECO:0007669"/>
    <property type="project" value="TreeGrafter"/>
</dbReference>
<proteinExistence type="predicted"/>
<dbReference type="EMBL" id="JAYMYS010000004">
    <property type="protein sequence ID" value="KAK7394925.1"/>
    <property type="molecule type" value="Genomic_DNA"/>
</dbReference>
<protein>
    <submittedName>
        <fullName evidence="3">Uncharacterized protein</fullName>
    </submittedName>
</protein>
<dbReference type="InterPro" id="IPR010605">
    <property type="entry name" value="DUF1191"/>
</dbReference>
<evidence type="ECO:0000256" key="1">
    <source>
        <dbReference type="SAM" id="MobiDB-lite"/>
    </source>
</evidence>
<dbReference type="PANTHER" id="PTHR33512">
    <property type="entry name" value="PROTEIN, PUTATIVE (DUF1191)-RELATED"/>
    <property type="match status" value="1"/>
</dbReference>
<dbReference type="Pfam" id="PF06697">
    <property type="entry name" value="DUF1191"/>
    <property type="match status" value="1"/>
</dbReference>
<dbReference type="PANTHER" id="PTHR33512:SF14">
    <property type="entry name" value="EXPRESSED PROTEIN"/>
    <property type="match status" value="1"/>
</dbReference>
<dbReference type="AlphaFoldDB" id="A0AAN9SF24"/>
<evidence type="ECO:0000313" key="3">
    <source>
        <dbReference type="EMBL" id="KAK7394925.1"/>
    </source>
</evidence>
<evidence type="ECO:0000256" key="2">
    <source>
        <dbReference type="SAM" id="Phobius"/>
    </source>
</evidence>